<keyword evidence="2" id="KW-1133">Transmembrane helix</keyword>
<dbReference type="EMBL" id="JACHNH010000001">
    <property type="protein sequence ID" value="MBB4762328.1"/>
    <property type="molecule type" value="Genomic_DNA"/>
</dbReference>
<dbReference type="AlphaFoldDB" id="A0A7W7HWZ6"/>
<feature type="region of interest" description="Disordered" evidence="1">
    <location>
        <begin position="1"/>
        <end position="22"/>
    </location>
</feature>
<organism evidence="3 4">
    <name type="scientific">Actinoplanes digitatis</name>
    <dbReference type="NCBI Taxonomy" id="1868"/>
    <lineage>
        <taxon>Bacteria</taxon>
        <taxon>Bacillati</taxon>
        <taxon>Actinomycetota</taxon>
        <taxon>Actinomycetes</taxon>
        <taxon>Micromonosporales</taxon>
        <taxon>Micromonosporaceae</taxon>
        <taxon>Actinoplanes</taxon>
    </lineage>
</organism>
<protein>
    <submittedName>
        <fullName evidence="3">Uncharacterized protein</fullName>
    </submittedName>
</protein>
<keyword evidence="2" id="KW-0472">Membrane</keyword>
<feature type="transmembrane region" description="Helical" evidence="2">
    <location>
        <begin position="53"/>
        <end position="72"/>
    </location>
</feature>
<comment type="caution">
    <text evidence="3">The sequence shown here is derived from an EMBL/GenBank/DDBJ whole genome shotgun (WGS) entry which is preliminary data.</text>
</comment>
<dbReference type="Proteomes" id="UP000578112">
    <property type="component" value="Unassembled WGS sequence"/>
</dbReference>
<keyword evidence="4" id="KW-1185">Reference proteome</keyword>
<keyword evidence="2" id="KW-0812">Transmembrane</keyword>
<evidence type="ECO:0000313" key="3">
    <source>
        <dbReference type="EMBL" id="MBB4762328.1"/>
    </source>
</evidence>
<accession>A0A7W7HWZ6</accession>
<evidence type="ECO:0000256" key="2">
    <source>
        <dbReference type="SAM" id="Phobius"/>
    </source>
</evidence>
<dbReference type="RefSeq" id="WP_184993349.1">
    <property type="nucleotide sequence ID" value="NZ_BOMK01000012.1"/>
</dbReference>
<evidence type="ECO:0000313" key="4">
    <source>
        <dbReference type="Proteomes" id="UP000578112"/>
    </source>
</evidence>
<name>A0A7W7HWZ6_9ACTN</name>
<gene>
    <name evidence="3" type="ORF">BJ971_002884</name>
</gene>
<evidence type="ECO:0000256" key="1">
    <source>
        <dbReference type="SAM" id="MobiDB-lite"/>
    </source>
</evidence>
<sequence length="73" mass="8509">MTTPSHDPDQQPPGSKPERSIEDVMWQRVGRRRDRVHSQVQQARSGRHLVPTWLMATVLGLILLGWLYIIFFD</sequence>
<reference evidence="3 4" key="1">
    <citation type="submission" date="2020-08" db="EMBL/GenBank/DDBJ databases">
        <title>Sequencing the genomes of 1000 actinobacteria strains.</title>
        <authorList>
            <person name="Klenk H.-P."/>
        </authorList>
    </citation>
    <scope>NUCLEOTIDE SEQUENCE [LARGE SCALE GENOMIC DNA]</scope>
    <source>
        <strain evidence="3 4">DSM 43149</strain>
    </source>
</reference>
<proteinExistence type="predicted"/>